<dbReference type="OrthoDB" id="277832at2759"/>
<dbReference type="GO" id="GO:0006355">
    <property type="term" value="P:regulation of DNA-templated transcription"/>
    <property type="evidence" value="ECO:0007669"/>
    <property type="project" value="TreeGrafter"/>
</dbReference>
<dbReference type="InterPro" id="IPR019510">
    <property type="entry name" value="AKAP7-like_phosphoesterase"/>
</dbReference>
<comment type="caution">
    <text evidence="3">The sequence shown here is derived from an EMBL/GenBank/DDBJ whole genome shotgun (WGS) entry which is preliminary data.</text>
</comment>
<keyword evidence="4" id="KW-1185">Reference proteome</keyword>
<reference evidence="3" key="1">
    <citation type="submission" date="2021-03" db="EMBL/GenBank/DDBJ databases">
        <authorList>
            <person name="Tagirdzhanova G."/>
        </authorList>
    </citation>
    <scope>NUCLEOTIDE SEQUENCE</scope>
</reference>
<dbReference type="Gene3D" id="3.90.1140.10">
    <property type="entry name" value="Cyclic phosphodiesterase"/>
    <property type="match status" value="1"/>
</dbReference>
<evidence type="ECO:0000259" key="2">
    <source>
        <dbReference type="Pfam" id="PF10469"/>
    </source>
</evidence>
<accession>A0A8H3EKI7</accession>
<evidence type="ECO:0000313" key="3">
    <source>
        <dbReference type="EMBL" id="CAF9908386.1"/>
    </source>
</evidence>
<gene>
    <name evidence="3" type="ORF">GOMPHAMPRED_006148</name>
</gene>
<evidence type="ECO:0000313" key="4">
    <source>
        <dbReference type="Proteomes" id="UP000664169"/>
    </source>
</evidence>
<feature type="region of interest" description="Disordered" evidence="1">
    <location>
        <begin position="37"/>
        <end position="75"/>
    </location>
</feature>
<dbReference type="EMBL" id="CAJPDQ010000004">
    <property type="protein sequence ID" value="CAF9908386.1"/>
    <property type="molecule type" value="Genomic_DNA"/>
</dbReference>
<organism evidence="3 4">
    <name type="scientific">Gomphillus americanus</name>
    <dbReference type="NCBI Taxonomy" id="1940652"/>
    <lineage>
        <taxon>Eukaryota</taxon>
        <taxon>Fungi</taxon>
        <taxon>Dikarya</taxon>
        <taxon>Ascomycota</taxon>
        <taxon>Pezizomycotina</taxon>
        <taxon>Lecanoromycetes</taxon>
        <taxon>OSLEUM clade</taxon>
        <taxon>Ostropomycetidae</taxon>
        <taxon>Ostropales</taxon>
        <taxon>Graphidaceae</taxon>
        <taxon>Gomphilloideae</taxon>
        <taxon>Gomphillus</taxon>
    </lineage>
</organism>
<feature type="compositionally biased region" description="Polar residues" evidence="1">
    <location>
        <begin position="155"/>
        <end position="168"/>
    </location>
</feature>
<dbReference type="PANTHER" id="PTHR13360">
    <property type="entry name" value="ACTIVATING SIGNAL COINTEGRATOR 1 COMPLEX SUBUNIT 1"/>
    <property type="match status" value="1"/>
</dbReference>
<dbReference type="Proteomes" id="UP000664169">
    <property type="component" value="Unassembled WGS sequence"/>
</dbReference>
<dbReference type="InterPro" id="IPR009210">
    <property type="entry name" value="ASCC1"/>
</dbReference>
<protein>
    <recommendedName>
        <fullName evidence="2">A-kinase anchor protein 7-like phosphoesterase domain-containing protein</fullName>
    </recommendedName>
</protein>
<dbReference type="Pfam" id="PF10469">
    <property type="entry name" value="AKAP7_NLS"/>
    <property type="match status" value="1"/>
</dbReference>
<dbReference type="GO" id="GO:0006307">
    <property type="term" value="P:DNA alkylation repair"/>
    <property type="evidence" value="ECO:0007669"/>
    <property type="project" value="InterPro"/>
</dbReference>
<evidence type="ECO:0000256" key="1">
    <source>
        <dbReference type="SAM" id="MobiDB-lite"/>
    </source>
</evidence>
<dbReference type="GO" id="GO:0005634">
    <property type="term" value="C:nucleus"/>
    <property type="evidence" value="ECO:0007669"/>
    <property type="project" value="TreeGrafter"/>
</dbReference>
<sequence>MPSARPTHFLCLPLVTPASLPQFTASLALFARDKAIQQNSSPGKWNKQKSPPREKKRSNFDADGSDEHEQPVNAKEGYVPIKAVRPVGPLHLTLGVMHLDSKDKVDAASEFLKAIDMDILLNEVTQSFDRALQHSKPLSQSHPMAIGSAPAETEVISSASPKSYSQSRQEQTQLVVQLKGLHTMQQPSKTRVLFAEPIDASERLSSFCQLLRNKFINEGFMIDEERDLKLHATIVNTIYASKHGRNSASKRRMEFDASDLIERWKEKVWAEVTITKVAICEMGAKEDATGQVKYQEVAERIFGL</sequence>
<feature type="domain" description="A-kinase anchor protein 7-like phosphoesterase" evidence="2">
    <location>
        <begin position="89"/>
        <end position="290"/>
    </location>
</feature>
<dbReference type="AlphaFoldDB" id="A0A8H3EKI7"/>
<dbReference type="PANTHER" id="PTHR13360:SF1">
    <property type="entry name" value="ACTIVATING SIGNAL COINTEGRATOR 1 COMPLEX SUBUNIT 1"/>
    <property type="match status" value="1"/>
</dbReference>
<feature type="compositionally biased region" description="Basic and acidic residues" evidence="1">
    <location>
        <begin position="51"/>
        <end position="70"/>
    </location>
</feature>
<proteinExistence type="predicted"/>
<name>A0A8H3EKI7_9LECA</name>
<feature type="region of interest" description="Disordered" evidence="1">
    <location>
        <begin position="136"/>
        <end position="168"/>
    </location>
</feature>